<dbReference type="InterPro" id="IPR051532">
    <property type="entry name" value="Ester_Hydrolysis_Enzymes"/>
</dbReference>
<dbReference type="InterPro" id="IPR036514">
    <property type="entry name" value="SGNH_hydro_sf"/>
</dbReference>
<protein>
    <submittedName>
        <fullName evidence="2">SGNH/GDSL hydrolase family protein</fullName>
    </submittedName>
</protein>
<evidence type="ECO:0000313" key="3">
    <source>
        <dbReference type="Proteomes" id="UP000323221"/>
    </source>
</evidence>
<dbReference type="Pfam" id="PF13472">
    <property type="entry name" value="Lipase_GDSL_2"/>
    <property type="match status" value="1"/>
</dbReference>
<evidence type="ECO:0000259" key="1">
    <source>
        <dbReference type="Pfam" id="PF13472"/>
    </source>
</evidence>
<evidence type="ECO:0000313" key="2">
    <source>
        <dbReference type="EMBL" id="KAA6431979.1"/>
    </source>
</evidence>
<dbReference type="CDD" id="cd00229">
    <property type="entry name" value="SGNH_hydrolase"/>
    <property type="match status" value="1"/>
</dbReference>
<name>A0A5M8Q816_9MICO</name>
<feature type="domain" description="SGNH hydrolase-type esterase" evidence="1">
    <location>
        <begin position="53"/>
        <end position="218"/>
    </location>
</feature>
<organism evidence="2 3">
    <name type="scientific">Agrococcus sediminis</name>
    <dbReference type="NCBI Taxonomy" id="2599924"/>
    <lineage>
        <taxon>Bacteria</taxon>
        <taxon>Bacillati</taxon>
        <taxon>Actinomycetota</taxon>
        <taxon>Actinomycetes</taxon>
        <taxon>Micrococcales</taxon>
        <taxon>Microbacteriaceae</taxon>
        <taxon>Agrococcus</taxon>
    </lineage>
</organism>
<gene>
    <name evidence="2" type="ORF">FQ330_09310</name>
</gene>
<dbReference type="GO" id="GO:0016787">
    <property type="term" value="F:hydrolase activity"/>
    <property type="evidence" value="ECO:0007669"/>
    <property type="project" value="UniProtKB-KW"/>
</dbReference>
<dbReference type="OrthoDB" id="8215557at2"/>
<dbReference type="AlphaFoldDB" id="A0A5M8Q816"/>
<comment type="caution">
    <text evidence="2">The sequence shown here is derived from an EMBL/GenBank/DDBJ whole genome shotgun (WGS) entry which is preliminary data.</text>
</comment>
<dbReference type="EMBL" id="VOIR01000015">
    <property type="protein sequence ID" value="KAA6431979.1"/>
    <property type="molecule type" value="Genomic_DNA"/>
</dbReference>
<dbReference type="SUPFAM" id="SSF52266">
    <property type="entry name" value="SGNH hydrolase"/>
    <property type="match status" value="1"/>
</dbReference>
<dbReference type="RefSeq" id="WP_146357020.1">
    <property type="nucleotide sequence ID" value="NZ_VOIR01000015.1"/>
</dbReference>
<keyword evidence="3" id="KW-1185">Reference proteome</keyword>
<accession>A0A5M8Q816</accession>
<proteinExistence type="predicted"/>
<dbReference type="Proteomes" id="UP000323221">
    <property type="component" value="Unassembled WGS sequence"/>
</dbReference>
<reference evidence="2 3" key="1">
    <citation type="submission" date="2019-08" db="EMBL/GenBank/DDBJ databases">
        <title>Agrococcus lahaulensis sp. nov., isolated from a cold desert of the Indian Himalayas.</title>
        <authorList>
            <person name="Qu J.H."/>
        </authorList>
    </citation>
    <scope>NUCLEOTIDE SEQUENCE [LARGE SCALE GENOMIC DNA]</scope>
    <source>
        <strain evidence="2 3">NS18</strain>
    </source>
</reference>
<dbReference type="PANTHER" id="PTHR30383">
    <property type="entry name" value="THIOESTERASE 1/PROTEASE 1/LYSOPHOSPHOLIPASE L1"/>
    <property type="match status" value="1"/>
</dbReference>
<dbReference type="InterPro" id="IPR013830">
    <property type="entry name" value="SGNH_hydro"/>
</dbReference>
<keyword evidence="2" id="KW-0378">Hydrolase</keyword>
<sequence length="231" mass="24200">MTSRTKAVALTAIAALALLLAIALWPRPTASPDPQTSSMPDASLPPDAPVAVFMGDSYTVGTGTSLDGSGFPAILGERRGWRVVNLAIPGTGYATGRADGLCPPAGCTAYVGMLADAAAHAPDVVIVSGGRNDLAREHLEPAVVAFYRELRQQLPDARLVVTSPLWDDSPTPQSLVELRRLVEREATSAGAEYLDLGDLFAGRPDLIAPDDLHPDEEGLALIAARIDELLG</sequence>
<dbReference type="Gene3D" id="3.40.50.1110">
    <property type="entry name" value="SGNH hydrolase"/>
    <property type="match status" value="1"/>
</dbReference>